<feature type="region of interest" description="Disordered" evidence="2">
    <location>
        <begin position="745"/>
        <end position="813"/>
    </location>
</feature>
<evidence type="ECO:0000313" key="3">
    <source>
        <dbReference type="EMBL" id="EGG23904.1"/>
    </source>
</evidence>
<dbReference type="AlphaFoldDB" id="F4PJY0"/>
<dbReference type="OrthoDB" id="20903at2759"/>
<dbReference type="InterPro" id="IPR040310">
    <property type="entry name" value="DDB_G0292248"/>
</dbReference>
<organism evidence="3 4">
    <name type="scientific">Cavenderia fasciculata</name>
    <name type="common">Slime mold</name>
    <name type="synonym">Dictyostelium fasciculatum</name>
    <dbReference type="NCBI Taxonomy" id="261658"/>
    <lineage>
        <taxon>Eukaryota</taxon>
        <taxon>Amoebozoa</taxon>
        <taxon>Evosea</taxon>
        <taxon>Eumycetozoa</taxon>
        <taxon>Dictyostelia</taxon>
        <taxon>Acytosteliales</taxon>
        <taxon>Cavenderiaceae</taxon>
        <taxon>Cavenderia</taxon>
    </lineage>
</organism>
<dbReference type="PANTHER" id="PTHR18978">
    <property type="entry name" value="GRIP-1 ASSOCIATED PROTEIN 1"/>
    <property type="match status" value="1"/>
</dbReference>
<dbReference type="Pfam" id="PF25544">
    <property type="entry name" value="Ependymin_amoebozoa"/>
    <property type="match status" value="1"/>
</dbReference>
<keyword evidence="4" id="KW-1185">Reference proteome</keyword>
<protein>
    <submittedName>
        <fullName evidence="3">Uncharacterized protein</fullName>
    </submittedName>
</protein>
<evidence type="ECO:0000256" key="2">
    <source>
        <dbReference type="SAM" id="MobiDB-lite"/>
    </source>
</evidence>
<reference evidence="4" key="1">
    <citation type="journal article" date="2011" name="Genome Res.">
        <title>Phylogeny-wide analysis of social amoeba genomes highlights ancient origins for complex intercellular communication.</title>
        <authorList>
            <person name="Heidel A.J."/>
            <person name="Lawal H.M."/>
            <person name="Felder M."/>
            <person name="Schilde C."/>
            <person name="Helps N.R."/>
            <person name="Tunggal B."/>
            <person name="Rivero F."/>
            <person name="John U."/>
            <person name="Schleicher M."/>
            <person name="Eichinger L."/>
            <person name="Platzer M."/>
            <person name="Noegel A.A."/>
            <person name="Schaap P."/>
            <person name="Gloeckner G."/>
        </authorList>
    </citation>
    <scope>NUCLEOTIDE SEQUENCE [LARGE SCALE GENOMIC DNA]</scope>
    <source>
        <strain evidence="4">SH3</strain>
    </source>
</reference>
<dbReference type="GO" id="GO:0098887">
    <property type="term" value="P:neurotransmitter receptor transport, endosome to postsynaptic membrane"/>
    <property type="evidence" value="ECO:0007669"/>
    <property type="project" value="TreeGrafter"/>
</dbReference>
<dbReference type="Proteomes" id="UP000007797">
    <property type="component" value="Unassembled WGS sequence"/>
</dbReference>
<evidence type="ECO:0000313" key="4">
    <source>
        <dbReference type="Proteomes" id="UP000007797"/>
    </source>
</evidence>
<accession>F4PJY0</accession>
<feature type="compositionally biased region" description="Low complexity" evidence="2">
    <location>
        <begin position="747"/>
        <end position="758"/>
    </location>
</feature>
<dbReference type="EMBL" id="GL883007">
    <property type="protein sequence ID" value="EGG23904.1"/>
    <property type="molecule type" value="Genomic_DNA"/>
</dbReference>
<gene>
    <name evidence="3" type="ORF">DFA_06042</name>
</gene>
<dbReference type="GeneID" id="14876528"/>
<name>F4PJY0_CACFS</name>
<feature type="coiled-coil region" evidence="1">
    <location>
        <begin position="883"/>
        <end position="917"/>
    </location>
</feature>
<dbReference type="SUPFAM" id="SSF57997">
    <property type="entry name" value="Tropomyosin"/>
    <property type="match status" value="1"/>
</dbReference>
<feature type="coiled-coil region" evidence="1">
    <location>
        <begin position="31"/>
        <end position="58"/>
    </location>
</feature>
<dbReference type="RefSeq" id="XP_004361755.1">
    <property type="nucleotide sequence ID" value="XM_004361698.1"/>
</dbReference>
<sequence>MSGVISQDDFNLLQEQLIELKRYKYETSEREKKFITEIKHQREHIETLENEQQQSKKTSNASSLFSNLKTKVLDKGKMNEVLEENEGLKRTITENEIINKEQVRDSCQSEALKLNIKSMYDNNKVLEEEVLQLKKEIQAYTLKSEDQQQKINKLNVDMVDLHMTNEELENQIEELKLVSTSFSSSSSTNIVSAIGNVEQPPMDGAEQQQQQQISSPLLISNNSAILEELINSIENDQELWTISSSSDNTDDSSSVELKRTKLREKINKIIGSNQHTSPPISSSSPPLQHKKEVIFHPLGAPTYDPGEEKEKQKLRDTIKGLMEQIKEFDGKTLKTTSEISSLQTQVQELTASNTLWQEKHRNAEINRVKIEEKLEQEIKNLNVDLSVTKQEKVELLNQKEQEKAIIIKEKEQERLELLNQKEQEKAKLIKEKEQAQSELIKERETLESSISVSTSKFSNHVHNLEEEIKATRNQIDILNDKIVKLKNIKDQNSDLIKTLNEDIAIKETLIQNKVEDNNHLKENVKQLGEELAETKKTLDARDQEFSTTNSHCLELEDRLKKADEKVSRESSNFYSMTDQFNKLNSAMTALETKNKEIEHSNVELVQENQLVIKERDTLQQDLESTQTQLTETKQQLEEHETKVNQLTSQLEETSSKLQECTEELDGLKVTYDKVNGEHIELLAETAKLRVLTGELDSIKSQYSSLQEKVGKLEVQLADSETERKIAEKKNIRMIKDLKSELSKERSSVNLLSQSSSNVPNTPTQSPMMSQSVGSVSLPTTPLSTPLKSHQRTLSRGTEPFLSSSPSKLNNPQFMVKSSSVNNLDYHQQQQIQQQYQQQLQQQMQYQQQQQLTSSTSSSSSFTSQSVNDNGNLKMDLEVLGKKLGDLGTEKYKLEERIRTLEENVLILNQELDKKNKVVRFYISKTQLGKATSIDEKAKRLKGGASGSFWRNNDPQLVGEMVEKMEIMLQENILKNIQLSDDVEILGNETNRKMMFKVFLVMAAACVAMVAAQAPSSCTPFTEYSYAYSTLGFNFLRRNSVYSFAEAGGVTADVTGGRLSSFFRISFNNSQNVPMFEQGLTFQFGANNTAYVLSNGVCFEGPAREPISNTFIPASAKLGNQVTLGSSKYNTFYDPFLDGQHNFIGVYEVSTCLPITLGLTNVDDTLGEAVTNIFDFNNQYDPNAFNLPPPCYTPINAAKYEGLSDVFAKGGGRFFSFKLEVNKHLTTTECEIEDI</sequence>
<dbReference type="OMA" id="RHPANEI"/>
<feature type="compositionally biased region" description="Polar residues" evidence="2">
    <location>
        <begin position="759"/>
        <end position="813"/>
    </location>
</feature>
<proteinExistence type="predicted"/>
<evidence type="ECO:0000256" key="1">
    <source>
        <dbReference type="SAM" id="Coils"/>
    </source>
</evidence>
<dbReference type="STRING" id="1054147.F4PJY0"/>
<feature type="coiled-coil region" evidence="1">
    <location>
        <begin position="360"/>
        <end position="729"/>
    </location>
</feature>
<dbReference type="KEGG" id="dfa:DFA_06042"/>
<dbReference type="PANTHER" id="PTHR18978:SF1">
    <property type="entry name" value="GRIP1-ASSOCIATED PROTEIN 1"/>
    <property type="match status" value="1"/>
</dbReference>
<feature type="coiled-coil region" evidence="1">
    <location>
        <begin position="109"/>
        <end position="178"/>
    </location>
</feature>
<dbReference type="InterPro" id="IPR026204">
    <property type="entry name" value="GRIPAP1"/>
</dbReference>
<dbReference type="GO" id="GO:0099152">
    <property type="term" value="P:regulation of neurotransmitter receptor transport, endosome to postsynaptic membrane"/>
    <property type="evidence" value="ECO:0007669"/>
    <property type="project" value="TreeGrafter"/>
</dbReference>
<keyword evidence="1" id="KW-0175">Coiled coil</keyword>